<dbReference type="PANTHER" id="PTHR36356">
    <property type="entry name" value="EXPRESSED PROTEIN"/>
    <property type="match status" value="1"/>
</dbReference>
<comment type="caution">
    <text evidence="3">The sequence shown here is derived from an EMBL/GenBank/DDBJ whole genome shotgun (WGS) entry which is preliminary data.</text>
</comment>
<accession>A0A7J7NSM4</accession>
<dbReference type="AlphaFoldDB" id="A0A7J7NSM4"/>
<dbReference type="OrthoDB" id="2018506at2759"/>
<dbReference type="EMBL" id="JACGCM010000601">
    <property type="protein sequence ID" value="KAF6170159.1"/>
    <property type="molecule type" value="Genomic_DNA"/>
</dbReference>
<keyword evidence="4" id="KW-1185">Reference proteome</keyword>
<reference evidence="3 4" key="1">
    <citation type="journal article" date="2020" name="IScience">
        <title>Genome Sequencing of the Endangered Kingdonia uniflora (Circaeasteraceae, Ranunculales) Reveals Potential Mechanisms of Evolutionary Specialization.</title>
        <authorList>
            <person name="Sun Y."/>
            <person name="Deng T."/>
            <person name="Zhang A."/>
            <person name="Moore M.J."/>
            <person name="Landis J.B."/>
            <person name="Lin N."/>
            <person name="Zhang H."/>
            <person name="Zhang X."/>
            <person name="Huang J."/>
            <person name="Zhang X."/>
            <person name="Sun H."/>
            <person name="Wang H."/>
        </authorList>
    </citation>
    <scope>NUCLEOTIDE SEQUENCE [LARGE SCALE GENOMIC DNA]</scope>
    <source>
        <strain evidence="3">TB1705</strain>
        <tissue evidence="3">Leaf</tissue>
    </source>
</reference>
<feature type="region of interest" description="Disordered" evidence="1">
    <location>
        <begin position="75"/>
        <end position="110"/>
    </location>
</feature>
<keyword evidence="2" id="KW-0472">Membrane</keyword>
<feature type="compositionally biased region" description="Acidic residues" evidence="1">
    <location>
        <begin position="101"/>
        <end position="110"/>
    </location>
</feature>
<feature type="transmembrane region" description="Helical" evidence="2">
    <location>
        <begin position="6"/>
        <end position="37"/>
    </location>
</feature>
<name>A0A7J7NSM4_9MAGN</name>
<organism evidence="3 4">
    <name type="scientific">Kingdonia uniflora</name>
    <dbReference type="NCBI Taxonomy" id="39325"/>
    <lineage>
        <taxon>Eukaryota</taxon>
        <taxon>Viridiplantae</taxon>
        <taxon>Streptophyta</taxon>
        <taxon>Embryophyta</taxon>
        <taxon>Tracheophyta</taxon>
        <taxon>Spermatophyta</taxon>
        <taxon>Magnoliopsida</taxon>
        <taxon>Ranunculales</taxon>
        <taxon>Circaeasteraceae</taxon>
        <taxon>Kingdonia</taxon>
    </lineage>
</organism>
<protein>
    <submittedName>
        <fullName evidence="3">Uncharacterized protein</fullName>
    </submittedName>
</protein>
<dbReference type="PANTHER" id="PTHR36356:SF1">
    <property type="entry name" value="EXPRESSED PROTEIN"/>
    <property type="match status" value="1"/>
</dbReference>
<proteinExistence type="predicted"/>
<evidence type="ECO:0000256" key="1">
    <source>
        <dbReference type="SAM" id="MobiDB-lite"/>
    </source>
</evidence>
<evidence type="ECO:0000256" key="2">
    <source>
        <dbReference type="SAM" id="Phobius"/>
    </source>
</evidence>
<keyword evidence="2" id="KW-0812">Transmembrane</keyword>
<gene>
    <name evidence="3" type="ORF">GIB67_038692</name>
</gene>
<sequence>MREAEMVFFLWFALSGWLFQLVVVAIWVLPLAAFVLIRIVAKNFVIEGACPACKQRFVGYKNQMISCRSCGNVVWKPKSNNGGGGGSGRSSNRSSSGYDDNIIDVEFEEK</sequence>
<dbReference type="GO" id="GO:0009507">
    <property type="term" value="C:chloroplast"/>
    <property type="evidence" value="ECO:0007669"/>
    <property type="project" value="TreeGrafter"/>
</dbReference>
<evidence type="ECO:0000313" key="3">
    <source>
        <dbReference type="EMBL" id="KAF6170159.1"/>
    </source>
</evidence>
<evidence type="ECO:0000313" key="4">
    <source>
        <dbReference type="Proteomes" id="UP000541444"/>
    </source>
</evidence>
<dbReference type="Proteomes" id="UP000541444">
    <property type="component" value="Unassembled WGS sequence"/>
</dbReference>
<keyword evidence="2" id="KW-1133">Transmembrane helix</keyword>